<evidence type="ECO:0000256" key="4">
    <source>
        <dbReference type="SAM" id="MobiDB-lite"/>
    </source>
</evidence>
<evidence type="ECO:0000256" key="3">
    <source>
        <dbReference type="ARBA" id="ARBA00022801"/>
    </source>
</evidence>
<sequence>MQLEQRMRQTESYIAAVQQVMSQYATSNGGCEPMVLLASDDDQAVAAFQDSFGDRLLCREAVKRSQGGINERKLPREVHGQEERLSLEDAQDCLIDALLLAECDAFVHADSNLTIAVGIMNPHSSAFHVRDLVDGSEAGVWVVPILSVKVGGLELDMCKDGTCRGVVDTGTSHLGIPGPHDKELGKMLKVDAGDLLDCRLAQSPKLEIELPGKTIELFASSYMRRLPLREGVSVSSEKGVTLDENDKKKGKRKEEARFERPGYVKLEMGASREEMKCMRPDLAVQCPPEAANRRDDIYGDQFHVHTRGEEICVNRTDLPGGWGMNLAFYCPEPYVAEKEGTAEAGVESIFLGDLDTDTERCYNTFAELDCQSTDEFAVRKEDRLKVCVTRKHTNLVKESDVMRCKLLVDSALAGLQEVVIGSQTAGEMQKCVMPEVPVTCEPESGNRRKDNFPDTFEIFEENNQICARRTDGGEANWALNLIIHCKPKLEAHQLPQNVDREEVHLQQGENPAKEENNQEQKEEVPEEPQQVTRHCSPRLMAVNLPAPLGPKLFILGEPVLHRYYTVYDWEEKRVGFSLANTQRNTMDLSQLGRGTLPKEDTEHGPPWCTEHAATRCSEGWARWGTRAREKHRRRFKISSSSLGAKKETPPAAFTGVVRWDWERHGLPDRPGKTGERPTGTGELPGVQLGQLGRLESKCTHLGLPDLHDWLKVL</sequence>
<reference evidence="5 6" key="1">
    <citation type="submission" date="2024-02" db="EMBL/GenBank/DDBJ databases">
        <authorList>
            <person name="Chen Y."/>
            <person name="Shah S."/>
            <person name="Dougan E. K."/>
            <person name="Thang M."/>
            <person name="Chan C."/>
        </authorList>
    </citation>
    <scope>NUCLEOTIDE SEQUENCE [LARGE SCALE GENOMIC DNA]</scope>
</reference>
<dbReference type="Gene3D" id="3.40.50.11350">
    <property type="match status" value="1"/>
</dbReference>
<dbReference type="Gene3D" id="2.40.70.10">
    <property type="entry name" value="Acid Proteases"/>
    <property type="match status" value="2"/>
</dbReference>
<feature type="region of interest" description="Disordered" evidence="4">
    <location>
        <begin position="501"/>
        <end position="533"/>
    </location>
</feature>
<keyword evidence="6" id="KW-1185">Reference proteome</keyword>
<feature type="region of interest" description="Disordered" evidence="4">
    <location>
        <begin position="235"/>
        <end position="256"/>
    </location>
</feature>
<dbReference type="Proteomes" id="UP001642464">
    <property type="component" value="Unassembled WGS sequence"/>
</dbReference>
<evidence type="ECO:0000313" key="5">
    <source>
        <dbReference type="EMBL" id="CAK9044871.1"/>
    </source>
</evidence>
<dbReference type="PANTHER" id="PTHR47966">
    <property type="entry name" value="BETA-SITE APP-CLEAVING ENZYME, ISOFORM A-RELATED"/>
    <property type="match status" value="1"/>
</dbReference>
<feature type="region of interest" description="Disordered" evidence="4">
    <location>
        <begin position="663"/>
        <end position="684"/>
    </location>
</feature>
<comment type="caution">
    <text evidence="5">The sequence shown here is derived from an EMBL/GenBank/DDBJ whole genome shotgun (WGS) entry which is preliminary data.</text>
</comment>
<gene>
    <name evidence="5" type="ORF">SCF082_LOCUS25428</name>
</gene>
<protein>
    <recommendedName>
        <fullName evidence="7">Peptidase A1 domain-containing protein</fullName>
    </recommendedName>
</protein>
<keyword evidence="3" id="KW-0378">Hydrolase</keyword>
<evidence type="ECO:0000256" key="2">
    <source>
        <dbReference type="ARBA" id="ARBA00022750"/>
    </source>
</evidence>
<keyword evidence="2" id="KW-0064">Aspartyl protease</keyword>
<accession>A0ABP0M1I1</accession>
<organism evidence="5 6">
    <name type="scientific">Durusdinium trenchii</name>
    <dbReference type="NCBI Taxonomy" id="1381693"/>
    <lineage>
        <taxon>Eukaryota</taxon>
        <taxon>Sar</taxon>
        <taxon>Alveolata</taxon>
        <taxon>Dinophyceae</taxon>
        <taxon>Suessiales</taxon>
        <taxon>Symbiodiniaceae</taxon>
        <taxon>Durusdinium</taxon>
    </lineage>
</organism>
<evidence type="ECO:0008006" key="7">
    <source>
        <dbReference type="Google" id="ProtNLM"/>
    </source>
</evidence>
<dbReference type="EMBL" id="CAXAMM010019047">
    <property type="protein sequence ID" value="CAK9044871.1"/>
    <property type="molecule type" value="Genomic_DNA"/>
</dbReference>
<evidence type="ECO:0000313" key="6">
    <source>
        <dbReference type="Proteomes" id="UP001642464"/>
    </source>
</evidence>
<dbReference type="InterPro" id="IPR021109">
    <property type="entry name" value="Peptidase_aspartic_dom_sf"/>
</dbReference>
<keyword evidence="1" id="KW-0645">Protease</keyword>
<feature type="compositionally biased region" description="Basic and acidic residues" evidence="4">
    <location>
        <begin position="663"/>
        <end position="675"/>
    </location>
</feature>
<dbReference type="PANTHER" id="PTHR47966:SF51">
    <property type="entry name" value="BETA-SITE APP-CLEAVING ENZYME, ISOFORM A-RELATED"/>
    <property type="match status" value="1"/>
</dbReference>
<evidence type="ECO:0000256" key="1">
    <source>
        <dbReference type="ARBA" id="ARBA00022670"/>
    </source>
</evidence>
<feature type="compositionally biased region" description="Basic and acidic residues" evidence="4">
    <location>
        <begin position="240"/>
        <end position="256"/>
    </location>
</feature>
<name>A0ABP0M1I1_9DINO</name>
<feature type="compositionally biased region" description="Basic and acidic residues" evidence="4">
    <location>
        <begin position="511"/>
        <end position="523"/>
    </location>
</feature>
<dbReference type="InterPro" id="IPR001461">
    <property type="entry name" value="Aspartic_peptidase_A1"/>
</dbReference>
<proteinExistence type="predicted"/>
<dbReference type="SUPFAM" id="SSF50630">
    <property type="entry name" value="Acid proteases"/>
    <property type="match status" value="2"/>
</dbReference>